<evidence type="ECO:0000313" key="2">
    <source>
        <dbReference type="Proteomes" id="UP000029224"/>
    </source>
</evidence>
<reference evidence="1 2" key="2">
    <citation type="submission" date="2014-09" db="EMBL/GenBank/DDBJ databases">
        <authorList>
            <consortium name="NBRP consortium"/>
            <person name="Sawabe T."/>
            <person name="Meirelles P."/>
            <person name="Nakanishi M."/>
            <person name="Sayaka M."/>
            <person name="Hattori M."/>
            <person name="Ohkuma M."/>
        </authorList>
    </citation>
    <scope>NUCLEOTIDE SEQUENCE [LARGE SCALE GENOMIC DNA]</scope>
    <source>
        <strain evidence="1 2">JCM 19240</strain>
    </source>
</reference>
<sequence length="41" mass="4645">MTDTPLADLDLDSALLKKSAIKIPLMIGWNFHDATTFFTYE</sequence>
<accession>A0A090SYW3</accession>
<proteinExistence type="predicted"/>
<reference evidence="1 2" key="1">
    <citation type="submission" date="2014-09" db="EMBL/GenBank/DDBJ databases">
        <title>Vibrio maritimus JCM 19240. (C210) whole genome shotgun sequence.</title>
        <authorList>
            <person name="Sawabe T."/>
            <person name="Meirelles P."/>
            <person name="Nakanishi M."/>
            <person name="Sayaka M."/>
            <person name="Hattori M."/>
            <person name="Ohkuma M."/>
        </authorList>
    </citation>
    <scope>NUCLEOTIDE SEQUENCE [LARGE SCALE GENOMIC DNA]</scope>
    <source>
        <strain evidence="1 2">JCM 19240</strain>
    </source>
</reference>
<organism evidence="1 2">
    <name type="scientific">Vibrio maritimus</name>
    <dbReference type="NCBI Taxonomy" id="990268"/>
    <lineage>
        <taxon>Bacteria</taxon>
        <taxon>Pseudomonadati</taxon>
        <taxon>Pseudomonadota</taxon>
        <taxon>Gammaproteobacteria</taxon>
        <taxon>Vibrionales</taxon>
        <taxon>Vibrionaceae</taxon>
        <taxon>Vibrio</taxon>
    </lineage>
</organism>
<keyword evidence="2" id="KW-1185">Reference proteome</keyword>
<evidence type="ECO:0000313" key="1">
    <source>
        <dbReference type="EMBL" id="GAL31664.1"/>
    </source>
</evidence>
<protein>
    <submittedName>
        <fullName evidence="1">Uncharacterized protein</fullName>
    </submittedName>
</protein>
<dbReference type="AlphaFoldDB" id="A0A090SYW3"/>
<dbReference type="Proteomes" id="UP000029224">
    <property type="component" value="Unassembled WGS sequence"/>
</dbReference>
<name>A0A090SYW3_9VIBR</name>
<comment type="caution">
    <text evidence="1">The sequence shown here is derived from an EMBL/GenBank/DDBJ whole genome shotgun (WGS) entry which is preliminary data.</text>
</comment>
<gene>
    <name evidence="1" type="ORF">JCM19240_5095</name>
</gene>
<dbReference type="EMBL" id="BBMT01000001">
    <property type="protein sequence ID" value="GAL31664.1"/>
    <property type="molecule type" value="Genomic_DNA"/>
</dbReference>